<evidence type="ECO:0000313" key="3">
    <source>
        <dbReference type="EMBL" id="OYN89745.1"/>
    </source>
</evidence>
<evidence type="ECO:0000256" key="1">
    <source>
        <dbReference type="SAM" id="Phobius"/>
    </source>
</evidence>
<accession>A0A255EJE5</accession>
<keyword evidence="1" id="KW-0812">Transmembrane</keyword>
<reference evidence="3 4" key="1">
    <citation type="submission" date="2017-07" db="EMBL/GenBank/DDBJ databases">
        <title>Draft whole genome sequences of clinical Proprionibacteriaceae strains.</title>
        <authorList>
            <person name="Bernier A.-M."/>
            <person name="Bernard K."/>
            <person name="Domingo M.-C."/>
        </authorList>
    </citation>
    <scope>NUCLEOTIDE SEQUENCE [LARGE SCALE GENOMIC DNA]</scope>
    <source>
        <strain evidence="3 4">NML 150081</strain>
    </source>
</reference>
<evidence type="ECO:0000313" key="4">
    <source>
        <dbReference type="Proteomes" id="UP000216300"/>
    </source>
</evidence>
<feature type="transmembrane region" description="Helical" evidence="1">
    <location>
        <begin position="93"/>
        <end position="114"/>
    </location>
</feature>
<feature type="transmembrane region" description="Helical" evidence="1">
    <location>
        <begin position="65"/>
        <end position="87"/>
    </location>
</feature>
<dbReference type="EMBL" id="NMVJ01000008">
    <property type="protein sequence ID" value="OYN89745.1"/>
    <property type="molecule type" value="Genomic_DNA"/>
</dbReference>
<comment type="caution">
    <text evidence="3">The sequence shown here is derived from an EMBL/GenBank/DDBJ whole genome shotgun (WGS) entry which is preliminary data.</text>
</comment>
<gene>
    <name evidence="3" type="ORF">CGZ91_09485</name>
</gene>
<name>A0A255EJE5_9ACTN</name>
<dbReference type="InterPro" id="IPR025889">
    <property type="entry name" value="GSP17M-like_dom"/>
</dbReference>
<keyword evidence="4" id="KW-1185">Reference proteome</keyword>
<proteinExistence type="predicted"/>
<dbReference type="AlphaFoldDB" id="A0A255EJE5"/>
<keyword evidence="1" id="KW-0472">Membrane</keyword>
<dbReference type="Proteomes" id="UP000216300">
    <property type="component" value="Unassembled WGS sequence"/>
</dbReference>
<dbReference type="Pfam" id="PF11181">
    <property type="entry name" value="YflT"/>
    <property type="match status" value="1"/>
</dbReference>
<keyword evidence="1" id="KW-1133">Transmembrane helix</keyword>
<dbReference type="OrthoDB" id="3381462at2"/>
<sequence>MVAAPGSIFELEFPRSLAVFDTYAEAQEAVDFLADEKFEVGQLCIVGTNLKSVERVLGRKTWGTVILQGVQTGVTVAVLVTIMMLIFSPSEAILFAFLAALLAGIVVGVIFQALGHLMSGGRRDFTSISQTVATQYEVLCEHKSVTAAMEILNRKPGFRARQFE</sequence>
<protein>
    <recommendedName>
        <fullName evidence="2">General stress protein 17M-like domain-containing protein</fullName>
    </recommendedName>
</protein>
<feature type="domain" description="General stress protein 17M-like" evidence="2">
    <location>
        <begin position="17"/>
        <end position="104"/>
    </location>
</feature>
<organism evidence="3 4">
    <name type="scientific">Parenemella sanctibonifatiensis</name>
    <dbReference type="NCBI Taxonomy" id="2016505"/>
    <lineage>
        <taxon>Bacteria</taxon>
        <taxon>Bacillati</taxon>
        <taxon>Actinomycetota</taxon>
        <taxon>Actinomycetes</taxon>
        <taxon>Propionibacteriales</taxon>
        <taxon>Propionibacteriaceae</taxon>
        <taxon>Parenemella</taxon>
    </lineage>
</organism>
<evidence type="ECO:0000259" key="2">
    <source>
        <dbReference type="Pfam" id="PF11181"/>
    </source>
</evidence>